<gene>
    <name evidence="1" type="ORF">M9H77_34906</name>
</gene>
<reference evidence="2" key="1">
    <citation type="journal article" date="2023" name="Nat. Plants">
        <title>Single-cell RNA sequencing provides a high-resolution roadmap for understanding the multicellular compartmentation of specialized metabolism.</title>
        <authorList>
            <person name="Sun S."/>
            <person name="Shen X."/>
            <person name="Li Y."/>
            <person name="Li Y."/>
            <person name="Wang S."/>
            <person name="Li R."/>
            <person name="Zhang H."/>
            <person name="Shen G."/>
            <person name="Guo B."/>
            <person name="Wei J."/>
            <person name="Xu J."/>
            <person name="St-Pierre B."/>
            <person name="Chen S."/>
            <person name="Sun C."/>
        </authorList>
    </citation>
    <scope>NUCLEOTIDE SEQUENCE [LARGE SCALE GENOMIC DNA]</scope>
</reference>
<evidence type="ECO:0000313" key="1">
    <source>
        <dbReference type="EMBL" id="KAI5648901.1"/>
    </source>
</evidence>
<sequence length="514" mass="57058">MIFGIDIHVGSYILQLKLVNRLATIQNDGTVQFEVPEDIKPHTAHLDSGVISGEPGNAELIDAGVLPDLPPLQIVMLIVGTRGDVQPFVAIGKRLQEYGHRVRLATHSNFKEFVLTAGLEFYALGGDPKVLADMVKNKGFLPSGPSEIHIQRNQIREIIFSLLPACVDPDPDTKVPFKVDAIIANPPAYGHTHVAEALKVPLHIFFTMPWTPTTEFPHPLSRVKQSVGYRLSYQVVDSLIWLGIRDMINEFRKKKLKLRPVTYLSGSNSSHPDVPYGYIWSPHLVPKPKDWGPKIDVVGFCFLDLASNYFPPDELVKWLEDGQKPIYIGFGSLPVQEPEKMTQIIVEALEKTGQRGIINRGWGGLGNLAEPKDFVYLLDNCPHDWLFLQCSAVVHHGGAGTTAAGLKAACPTTVVPFFGDQPFWGERVHARGVGPPPIPVDEFSLEKLVAAINFMLDPKVKESAVELAKAMENEDGVEGAVQAFHKHFPQKKIDSEPEEKRQFYCSLRHCFGHS</sequence>
<keyword evidence="2" id="KW-1185">Reference proteome</keyword>
<protein>
    <submittedName>
        <fullName evidence="1">Uncharacterized protein</fullName>
    </submittedName>
</protein>
<name>A0ACB9ZNS2_CATRO</name>
<proteinExistence type="predicted"/>
<evidence type="ECO:0000313" key="2">
    <source>
        <dbReference type="Proteomes" id="UP001060085"/>
    </source>
</evidence>
<accession>A0ACB9ZNS2</accession>
<dbReference type="Proteomes" id="UP001060085">
    <property type="component" value="Linkage Group LG08"/>
</dbReference>
<organism evidence="1 2">
    <name type="scientific">Catharanthus roseus</name>
    <name type="common">Madagascar periwinkle</name>
    <name type="synonym">Vinca rosea</name>
    <dbReference type="NCBI Taxonomy" id="4058"/>
    <lineage>
        <taxon>Eukaryota</taxon>
        <taxon>Viridiplantae</taxon>
        <taxon>Streptophyta</taxon>
        <taxon>Embryophyta</taxon>
        <taxon>Tracheophyta</taxon>
        <taxon>Spermatophyta</taxon>
        <taxon>Magnoliopsida</taxon>
        <taxon>eudicotyledons</taxon>
        <taxon>Gunneridae</taxon>
        <taxon>Pentapetalae</taxon>
        <taxon>asterids</taxon>
        <taxon>lamiids</taxon>
        <taxon>Gentianales</taxon>
        <taxon>Apocynaceae</taxon>
        <taxon>Rauvolfioideae</taxon>
        <taxon>Vinceae</taxon>
        <taxon>Catharanthinae</taxon>
        <taxon>Catharanthus</taxon>
    </lineage>
</organism>
<comment type="caution">
    <text evidence="1">The sequence shown here is derived from an EMBL/GenBank/DDBJ whole genome shotgun (WGS) entry which is preliminary data.</text>
</comment>
<dbReference type="EMBL" id="CM044708">
    <property type="protein sequence ID" value="KAI5648901.1"/>
    <property type="molecule type" value="Genomic_DNA"/>
</dbReference>